<gene>
    <name evidence="1" type="ORF">KSF_005520</name>
</gene>
<protein>
    <submittedName>
        <fullName evidence="1">Uncharacterized protein</fullName>
    </submittedName>
</protein>
<evidence type="ECO:0000313" key="2">
    <source>
        <dbReference type="Proteomes" id="UP000597444"/>
    </source>
</evidence>
<name>A0A8J3MX28_9CHLR</name>
<dbReference type="Gene3D" id="3.40.50.1460">
    <property type="match status" value="1"/>
</dbReference>
<evidence type="ECO:0000313" key="1">
    <source>
        <dbReference type="EMBL" id="GHO90504.1"/>
    </source>
</evidence>
<proteinExistence type="predicted"/>
<organism evidence="1 2">
    <name type="scientific">Reticulibacter mediterranei</name>
    <dbReference type="NCBI Taxonomy" id="2778369"/>
    <lineage>
        <taxon>Bacteria</taxon>
        <taxon>Bacillati</taxon>
        <taxon>Chloroflexota</taxon>
        <taxon>Ktedonobacteria</taxon>
        <taxon>Ktedonobacterales</taxon>
        <taxon>Reticulibacteraceae</taxon>
        <taxon>Reticulibacter</taxon>
    </lineage>
</organism>
<accession>A0A8J3MX28</accession>
<sequence length="60" mass="6211">MGRRLAVVVGVNGQSAPDRGPLHYAVDDAEAMAQVLQAEACGFELFAPPLLGEQATTSAI</sequence>
<keyword evidence="2" id="KW-1185">Reference proteome</keyword>
<dbReference type="Proteomes" id="UP000597444">
    <property type="component" value="Unassembled WGS sequence"/>
</dbReference>
<dbReference type="RefSeq" id="WP_220201461.1">
    <property type="nucleotide sequence ID" value="NZ_BNJK01000001.1"/>
</dbReference>
<dbReference type="EMBL" id="BNJK01000001">
    <property type="protein sequence ID" value="GHO90504.1"/>
    <property type="molecule type" value="Genomic_DNA"/>
</dbReference>
<reference evidence="1" key="1">
    <citation type="submission" date="2020-10" db="EMBL/GenBank/DDBJ databases">
        <title>Taxonomic study of unclassified bacteria belonging to the class Ktedonobacteria.</title>
        <authorList>
            <person name="Yabe S."/>
            <person name="Wang C.M."/>
            <person name="Zheng Y."/>
            <person name="Sakai Y."/>
            <person name="Cavaletti L."/>
            <person name="Monciardini P."/>
            <person name="Donadio S."/>
        </authorList>
    </citation>
    <scope>NUCLEOTIDE SEQUENCE</scope>
    <source>
        <strain evidence="1">ID150040</strain>
    </source>
</reference>
<dbReference type="AlphaFoldDB" id="A0A8J3MX28"/>
<comment type="caution">
    <text evidence="1">The sequence shown here is derived from an EMBL/GenBank/DDBJ whole genome shotgun (WGS) entry which is preliminary data.</text>
</comment>